<reference evidence="1 2" key="2">
    <citation type="submission" date="2014-09" db="EMBL/GenBank/DDBJ databases">
        <authorList>
            <consortium name="NBRP consortium"/>
            <person name="Sawabe T."/>
            <person name="Meirelles P."/>
            <person name="Nakanishi M."/>
            <person name="Sayaka M."/>
            <person name="Hattori M."/>
            <person name="Ohkuma M."/>
        </authorList>
    </citation>
    <scope>NUCLEOTIDE SEQUENCE [LARGE SCALE GENOMIC DNA]</scope>
    <source>
        <strain evidence="1 2">JCM 19240</strain>
    </source>
</reference>
<comment type="caution">
    <text evidence="1">The sequence shown here is derived from an EMBL/GenBank/DDBJ whole genome shotgun (WGS) entry which is preliminary data.</text>
</comment>
<gene>
    <name evidence="1" type="ORF">JCM19240_2412</name>
</gene>
<proteinExistence type="predicted"/>
<dbReference type="EMBL" id="BBMT01000003">
    <property type="protein sequence ID" value="GAL33716.1"/>
    <property type="molecule type" value="Genomic_DNA"/>
</dbReference>
<reference evidence="1 2" key="1">
    <citation type="submission" date="2014-09" db="EMBL/GenBank/DDBJ databases">
        <title>Vibrio maritimus JCM 19240. (C210) whole genome shotgun sequence.</title>
        <authorList>
            <person name="Sawabe T."/>
            <person name="Meirelles P."/>
            <person name="Nakanishi M."/>
            <person name="Sayaka M."/>
            <person name="Hattori M."/>
            <person name="Ohkuma M."/>
        </authorList>
    </citation>
    <scope>NUCLEOTIDE SEQUENCE [LARGE SCALE GENOMIC DNA]</scope>
    <source>
        <strain evidence="1 2">JCM 19240</strain>
    </source>
</reference>
<evidence type="ECO:0000313" key="1">
    <source>
        <dbReference type="EMBL" id="GAL33716.1"/>
    </source>
</evidence>
<evidence type="ECO:0000313" key="2">
    <source>
        <dbReference type="Proteomes" id="UP000029224"/>
    </source>
</evidence>
<dbReference type="Proteomes" id="UP000029224">
    <property type="component" value="Unassembled WGS sequence"/>
</dbReference>
<sequence length="37" mass="4118">MVNASVLLMLSGFICVVFHLKVTHIDGKELKISMDLD</sequence>
<accession>A0A090T186</accession>
<dbReference type="AlphaFoldDB" id="A0A090T186"/>
<organism evidence="1 2">
    <name type="scientific">Vibrio maritimus</name>
    <dbReference type="NCBI Taxonomy" id="990268"/>
    <lineage>
        <taxon>Bacteria</taxon>
        <taxon>Pseudomonadati</taxon>
        <taxon>Pseudomonadota</taxon>
        <taxon>Gammaproteobacteria</taxon>
        <taxon>Vibrionales</taxon>
        <taxon>Vibrionaceae</taxon>
        <taxon>Vibrio</taxon>
    </lineage>
</organism>
<name>A0A090T186_9VIBR</name>
<protein>
    <submittedName>
        <fullName evidence="1">Uncharacterized protein</fullName>
    </submittedName>
</protein>
<keyword evidence="2" id="KW-1185">Reference proteome</keyword>